<dbReference type="Pfam" id="PF00271">
    <property type="entry name" value="Helicase_C"/>
    <property type="match status" value="1"/>
</dbReference>
<feature type="compositionally biased region" description="Acidic residues" evidence="2">
    <location>
        <begin position="436"/>
        <end position="445"/>
    </location>
</feature>
<dbReference type="InterPro" id="IPR050496">
    <property type="entry name" value="SNF2_RAD54_helicase_repair"/>
</dbReference>
<dbReference type="GO" id="GO:0004386">
    <property type="term" value="F:helicase activity"/>
    <property type="evidence" value="ECO:0007669"/>
    <property type="project" value="UniProtKB-KW"/>
</dbReference>
<feature type="domain" description="Helicase C-terminal" evidence="4">
    <location>
        <begin position="844"/>
        <end position="1011"/>
    </location>
</feature>
<dbReference type="PANTHER" id="PTHR45629">
    <property type="entry name" value="SNF2/RAD54 FAMILY MEMBER"/>
    <property type="match status" value="1"/>
</dbReference>
<dbReference type="SUPFAM" id="SSF52540">
    <property type="entry name" value="P-loop containing nucleoside triphosphate hydrolases"/>
    <property type="match status" value="2"/>
</dbReference>
<dbReference type="PANTHER" id="PTHR45629:SF7">
    <property type="entry name" value="DNA EXCISION REPAIR PROTEIN ERCC-6-RELATED"/>
    <property type="match status" value="1"/>
</dbReference>
<reference evidence="6" key="1">
    <citation type="submission" date="2016-10" db="EMBL/GenBank/DDBJ databases">
        <authorList>
            <person name="Varghese N."/>
            <person name="Submissions S."/>
        </authorList>
    </citation>
    <scope>NUCLEOTIDE SEQUENCE [LARGE SCALE GENOMIC DNA]</scope>
    <source>
        <strain evidence="6">DSM 19083</strain>
    </source>
</reference>
<dbReference type="Pfam" id="PF00176">
    <property type="entry name" value="SNF2-rel_dom"/>
    <property type="match status" value="1"/>
</dbReference>
<keyword evidence="6" id="KW-1185">Reference proteome</keyword>
<dbReference type="GO" id="GO:0005524">
    <property type="term" value="F:ATP binding"/>
    <property type="evidence" value="ECO:0007669"/>
    <property type="project" value="InterPro"/>
</dbReference>
<dbReference type="InterPro" id="IPR001650">
    <property type="entry name" value="Helicase_C-like"/>
</dbReference>
<gene>
    <name evidence="5" type="ORF">SAMN04488035_1649</name>
</gene>
<dbReference type="InterPro" id="IPR027417">
    <property type="entry name" value="P-loop_NTPase"/>
</dbReference>
<feature type="region of interest" description="Disordered" evidence="2">
    <location>
        <begin position="221"/>
        <end position="272"/>
    </location>
</feature>
<evidence type="ECO:0000313" key="5">
    <source>
        <dbReference type="EMBL" id="SFF11043.1"/>
    </source>
</evidence>
<dbReference type="GO" id="GO:0016787">
    <property type="term" value="F:hydrolase activity"/>
    <property type="evidence" value="ECO:0007669"/>
    <property type="project" value="UniProtKB-KW"/>
</dbReference>
<sequence length="1015" mass="110894">MGFIDRLRRRTLVPDDEFSPMPGFRIEFGDVTRFITDSQTLALMREGQAQRSAQEQFLVLDMLTEQGRAEHTDDGFAAPAPEVARLDDADAAALGLPPRFSGDVLASVHRWTAAPDFRVDVLLKGDGHPEAPQRRGPVVRVDGATYRTSLPLLRTLNALEEHAREVEAGWSEIANVRLVAHLQEARELAEHADDPADRDPKLRFTLGSLDRFTTIRPTSVSITATPQPDGSLTIEPDLGPSVDRDQVASRWHHLNKPDGQPGSPQDRSETGGGILRADETLVLLDPRQVTAIREVQRRPRIAAEDVATFLKAPGDFYDPALVDVDIRFSVRVAGLGVIAPLSFNEAATSGLDWFSELGTVSPPEVLAGVGASPVEVEDIERTVTEAWSRGDSHVAVEEQLVDVADHSRVERALAASRERVASLAAAHDLDAVGSTPDDDAVDPPEGDGPQVTVGMHIRDASHMATALRDRAEQAVAAVPVDYENLALTPFLHQREGIEWMTGLMSSALTAAPADPTRVQGALLADDMGLGKTFMTLVALAEVDRLQRSTGATRLPTLAVMPAALLENWLKEIEKTFGTPEGPFDDIVPLRGTGVTDYRVRGARRETAAAVDDLDVHGMVRPDRIKASLRIGEAWKDARLDRPGVLVLTTYETLRRYQVSLGAVEWGVVVFDEAQNIKNPETLASRAAKGLQARFKLLATGTPVENSLRDFWSLLDTAQPGLLGTWKQFQETWDSPMKAAGGDEHQRLGRALRDAVGNFMLRRVKEDHLVDLPAKHLHEYRTLMPSVQQDAYDAVMAEHHGRKGEKGAALATLHGLATVSLHPGLLTRLDGDPSRIADSARTLVTVETILDGIRSRGEKAIVFAKRKELQRVLALWLGERYGLRVNVVNGDTAASGTGRESRMGRIRAFEDRPGFNVIIMSPLAAGVGLTVVGANHAIHLERHWNPAKEAQATDRIYRIGQTREVHVHYPIALHPSVDSFDVNLERLLGAKVALKDAVVVPQEVEQAELERALGLV</sequence>
<dbReference type="EMBL" id="FONZ01000002">
    <property type="protein sequence ID" value="SFF11043.1"/>
    <property type="molecule type" value="Genomic_DNA"/>
</dbReference>
<keyword evidence="5" id="KW-0547">Nucleotide-binding</keyword>
<dbReference type="InterPro" id="IPR000330">
    <property type="entry name" value="SNF2_N"/>
</dbReference>
<dbReference type="PROSITE" id="PS51192">
    <property type="entry name" value="HELICASE_ATP_BIND_1"/>
    <property type="match status" value="1"/>
</dbReference>
<evidence type="ECO:0000259" key="3">
    <source>
        <dbReference type="PROSITE" id="PS51192"/>
    </source>
</evidence>
<dbReference type="Gene3D" id="3.40.50.300">
    <property type="entry name" value="P-loop containing nucleotide triphosphate hydrolases"/>
    <property type="match status" value="1"/>
</dbReference>
<organism evidence="5 6">
    <name type="scientific">Flavimobilis marinus</name>
    <dbReference type="NCBI Taxonomy" id="285351"/>
    <lineage>
        <taxon>Bacteria</taxon>
        <taxon>Bacillati</taxon>
        <taxon>Actinomycetota</taxon>
        <taxon>Actinomycetes</taxon>
        <taxon>Micrococcales</taxon>
        <taxon>Jonesiaceae</taxon>
        <taxon>Flavimobilis</taxon>
    </lineage>
</organism>
<protein>
    <submittedName>
        <fullName evidence="5">Helicase conserved C-terminal domain-containing protein</fullName>
    </submittedName>
</protein>
<dbReference type="Proteomes" id="UP000198520">
    <property type="component" value="Unassembled WGS sequence"/>
</dbReference>
<name>A0A1I2G1S0_9MICO</name>
<dbReference type="InterPro" id="IPR038718">
    <property type="entry name" value="SNF2-like_sf"/>
</dbReference>
<dbReference type="CDD" id="cd18793">
    <property type="entry name" value="SF2_C_SNF"/>
    <property type="match status" value="1"/>
</dbReference>
<dbReference type="InterPro" id="IPR049730">
    <property type="entry name" value="SNF2/RAD54-like_C"/>
</dbReference>
<accession>A0A1I2G1S0</accession>
<dbReference type="STRING" id="285351.SAMN04488035_1649"/>
<dbReference type="RefSeq" id="WP_177191310.1">
    <property type="nucleotide sequence ID" value="NZ_BNAN01000002.1"/>
</dbReference>
<keyword evidence="1" id="KW-0378">Hydrolase</keyword>
<dbReference type="Gene3D" id="3.40.50.10810">
    <property type="entry name" value="Tandem AAA-ATPase domain"/>
    <property type="match status" value="1"/>
</dbReference>
<evidence type="ECO:0000256" key="1">
    <source>
        <dbReference type="ARBA" id="ARBA00022801"/>
    </source>
</evidence>
<evidence type="ECO:0000259" key="4">
    <source>
        <dbReference type="PROSITE" id="PS51194"/>
    </source>
</evidence>
<evidence type="ECO:0000313" key="6">
    <source>
        <dbReference type="Proteomes" id="UP000198520"/>
    </source>
</evidence>
<keyword evidence="5" id="KW-0347">Helicase</keyword>
<dbReference type="InterPro" id="IPR014001">
    <property type="entry name" value="Helicase_ATP-bd"/>
</dbReference>
<feature type="compositionally biased region" description="Polar residues" evidence="2">
    <location>
        <begin position="221"/>
        <end position="230"/>
    </location>
</feature>
<dbReference type="AlphaFoldDB" id="A0A1I2G1S0"/>
<dbReference type="SMART" id="SM00487">
    <property type="entry name" value="DEXDc"/>
    <property type="match status" value="1"/>
</dbReference>
<evidence type="ECO:0000256" key="2">
    <source>
        <dbReference type="SAM" id="MobiDB-lite"/>
    </source>
</evidence>
<proteinExistence type="predicted"/>
<feature type="domain" description="Helicase ATP-binding" evidence="3">
    <location>
        <begin position="512"/>
        <end position="720"/>
    </location>
</feature>
<dbReference type="SMART" id="SM00490">
    <property type="entry name" value="HELICc"/>
    <property type="match status" value="1"/>
</dbReference>
<feature type="region of interest" description="Disordered" evidence="2">
    <location>
        <begin position="428"/>
        <end position="448"/>
    </location>
</feature>
<dbReference type="PROSITE" id="PS51194">
    <property type="entry name" value="HELICASE_CTER"/>
    <property type="match status" value="1"/>
</dbReference>
<keyword evidence="5" id="KW-0067">ATP-binding</keyword>